<accession>A0A227J0V8</accession>
<feature type="non-terminal residue" evidence="1">
    <location>
        <position position="1"/>
    </location>
</feature>
<evidence type="ECO:0000313" key="2">
    <source>
        <dbReference type="Proteomes" id="UP000214596"/>
    </source>
</evidence>
<organism evidence="1 2">
    <name type="scientific">Vibrio parahaemolyticus</name>
    <dbReference type="NCBI Taxonomy" id="670"/>
    <lineage>
        <taxon>Bacteria</taxon>
        <taxon>Pseudomonadati</taxon>
        <taxon>Pseudomonadota</taxon>
        <taxon>Gammaproteobacteria</taxon>
        <taxon>Vibrionales</taxon>
        <taxon>Vibrionaceae</taxon>
        <taxon>Vibrio</taxon>
    </lineage>
</organism>
<gene>
    <name evidence="1" type="ORF">CA163_32560</name>
</gene>
<reference evidence="1 2" key="1">
    <citation type="journal article" date="2017" name="Appl. Environ. Microbiol.">
        <title>Parallel evolution of two clades of a major Atlantic endemic Vibrio parahaemolyticus pathogen lineage by independent acquisition of related pathogenicity islands.</title>
        <authorList>
            <person name="Xu F."/>
            <person name="Gonzalez-Escalona N."/>
            <person name="Drees K.P."/>
            <person name="Sebra R.P."/>
            <person name="Cooper V.S."/>
            <person name="Jones S.H."/>
            <person name="Whistler C.A."/>
        </authorList>
    </citation>
    <scope>NUCLEOTIDE SEQUENCE [LARGE SCALE GENOMIC DNA]</scope>
    <source>
        <strain evidence="1 2">MAVP-3</strain>
    </source>
</reference>
<dbReference type="Proteomes" id="UP000214596">
    <property type="component" value="Unassembled WGS sequence"/>
</dbReference>
<name>A0A227J0V8_VIBPH</name>
<comment type="caution">
    <text evidence="1">The sequence shown here is derived from an EMBL/GenBank/DDBJ whole genome shotgun (WGS) entry which is preliminary data.</text>
</comment>
<evidence type="ECO:0000313" key="1">
    <source>
        <dbReference type="EMBL" id="OXE28690.1"/>
    </source>
</evidence>
<dbReference type="AlphaFoldDB" id="A0A227J0V8"/>
<dbReference type="EMBL" id="NIXT01004073">
    <property type="protein sequence ID" value="OXE28690.1"/>
    <property type="molecule type" value="Genomic_DNA"/>
</dbReference>
<feature type="non-terminal residue" evidence="1">
    <location>
        <position position="95"/>
    </location>
</feature>
<protein>
    <submittedName>
        <fullName evidence="1">Uncharacterized protein</fullName>
    </submittedName>
</protein>
<sequence length="95" mass="10297">EKDSAFVPFYFSTDTLGSTVGVAGVAKGVGQPQAALFGMGLYSEKDSYIGFLSAFNYALSPNVLFSTQMYQARFNDSPYYLGEQGDNNSSFESQT</sequence>
<proteinExistence type="predicted"/>